<feature type="transmembrane region" description="Helical" evidence="2">
    <location>
        <begin position="37"/>
        <end position="59"/>
    </location>
</feature>
<reference evidence="4 5" key="1">
    <citation type="submission" date="2018-09" db="EMBL/GenBank/DDBJ databases">
        <title>Genome sequencing of strain 6GH32-13.</title>
        <authorList>
            <person name="Weon H.-Y."/>
            <person name="Heo J."/>
            <person name="Kwon S.-W."/>
        </authorList>
    </citation>
    <scope>NUCLEOTIDE SEQUENCE [LARGE SCALE GENOMIC DNA]</scope>
    <source>
        <strain evidence="4 5">5GH32-13</strain>
    </source>
</reference>
<keyword evidence="2" id="KW-1133">Transmembrane helix</keyword>
<feature type="transmembrane region" description="Helical" evidence="2">
    <location>
        <begin position="86"/>
        <end position="106"/>
    </location>
</feature>
<keyword evidence="2" id="KW-0472">Membrane</keyword>
<dbReference type="PANTHER" id="PTHR34978">
    <property type="entry name" value="POSSIBLE SENSOR-TRANSDUCER PROTEIN BLAR"/>
    <property type="match status" value="1"/>
</dbReference>
<dbReference type="AlphaFoldDB" id="A0A3B7N2Z0"/>
<keyword evidence="2" id="KW-0812">Transmembrane</keyword>
<dbReference type="EMBL" id="CP032157">
    <property type="protein sequence ID" value="AXY78425.1"/>
    <property type="molecule type" value="Genomic_DNA"/>
</dbReference>
<protein>
    <recommendedName>
        <fullName evidence="3">Peptidase M56 domain-containing protein</fullName>
    </recommendedName>
</protein>
<feature type="transmembrane region" description="Helical" evidence="2">
    <location>
        <begin position="6"/>
        <end position="25"/>
    </location>
</feature>
<feature type="region of interest" description="Disordered" evidence="1">
    <location>
        <begin position="434"/>
        <end position="455"/>
    </location>
</feature>
<feature type="transmembrane region" description="Helical" evidence="2">
    <location>
        <begin position="266"/>
        <end position="284"/>
    </location>
</feature>
<sequence length="455" mass="50340">MPPFFIALFKINLVLVLFAVAYYGILRRLTFYTANRAFLLFAICFAMLYPLIDLSPLFAKETAMAVVPEFTQQLRTMVTTAVMPAYMTWVFLLFYIGLAVMLFRILRQFVSLYRIHRQSAPALIGDAPVRLINASMSPFSFGKHIYINPAEHSAEELLTIVAHEHIHVRQRHTVDVLLAELCFTLNWFNPAAWIIRKAIKENLEFIADEQVLEAGADKKAYQYSLLHIGARTATPLIANDFNLVDLKKRIRMMNVRRSSKLTLGRYALLLPILLLITLAFSITVRQPLQAATKALEQVILTPAATINEPATSPPTVLNLSVPDTQSAALPSRTGRQPVQITIRPIANGSNSQQQAAATTDPPARELVGQPLRQGIQGRLYETPVTAAADKLSLAGTPNATGRVTSKTVAGFPVQNEVIVTGYPTTRRINGIRVTPPADSSKGNLREVTVTGRGQQ</sequence>
<evidence type="ECO:0000256" key="1">
    <source>
        <dbReference type="SAM" id="MobiDB-lite"/>
    </source>
</evidence>
<feature type="domain" description="Peptidase M56" evidence="3">
    <location>
        <begin position="144"/>
        <end position="252"/>
    </location>
</feature>
<dbReference type="RefSeq" id="WP_119054297.1">
    <property type="nucleotide sequence ID" value="NZ_CP032157.1"/>
</dbReference>
<name>A0A3B7N2Z0_9BACT</name>
<organism evidence="4 5">
    <name type="scientific">Paraflavitalea soli</name>
    <dbReference type="NCBI Taxonomy" id="2315862"/>
    <lineage>
        <taxon>Bacteria</taxon>
        <taxon>Pseudomonadati</taxon>
        <taxon>Bacteroidota</taxon>
        <taxon>Chitinophagia</taxon>
        <taxon>Chitinophagales</taxon>
        <taxon>Chitinophagaceae</taxon>
        <taxon>Paraflavitalea</taxon>
    </lineage>
</organism>
<dbReference type="Proteomes" id="UP000263900">
    <property type="component" value="Chromosome"/>
</dbReference>
<dbReference type="InterPro" id="IPR008756">
    <property type="entry name" value="Peptidase_M56"/>
</dbReference>
<gene>
    <name evidence="4" type="ORF">D3H65_32505</name>
</gene>
<evidence type="ECO:0000313" key="4">
    <source>
        <dbReference type="EMBL" id="AXY78425.1"/>
    </source>
</evidence>
<dbReference type="KEGG" id="pseg:D3H65_32505"/>
<proteinExistence type="predicted"/>
<dbReference type="Pfam" id="PF05569">
    <property type="entry name" value="Peptidase_M56"/>
    <property type="match status" value="1"/>
</dbReference>
<evidence type="ECO:0000256" key="2">
    <source>
        <dbReference type="SAM" id="Phobius"/>
    </source>
</evidence>
<evidence type="ECO:0000259" key="3">
    <source>
        <dbReference type="Pfam" id="PF05569"/>
    </source>
</evidence>
<dbReference type="CDD" id="cd07341">
    <property type="entry name" value="M56_BlaR1_MecR1_like"/>
    <property type="match status" value="1"/>
</dbReference>
<evidence type="ECO:0000313" key="5">
    <source>
        <dbReference type="Proteomes" id="UP000263900"/>
    </source>
</evidence>
<feature type="region of interest" description="Disordered" evidence="1">
    <location>
        <begin position="344"/>
        <end position="364"/>
    </location>
</feature>
<accession>A0A3B7N2Z0</accession>
<dbReference type="PANTHER" id="PTHR34978:SF3">
    <property type="entry name" value="SLR0241 PROTEIN"/>
    <property type="match status" value="1"/>
</dbReference>
<dbReference type="OrthoDB" id="649093at2"/>
<keyword evidence="5" id="KW-1185">Reference proteome</keyword>
<dbReference type="InterPro" id="IPR052173">
    <property type="entry name" value="Beta-lactam_resp_regulator"/>
</dbReference>